<dbReference type="CDD" id="cd18186">
    <property type="entry name" value="BTB_POZ_ZBTB_KLHL-like"/>
    <property type="match status" value="1"/>
</dbReference>
<name>A0A438MXT6_EXOME</name>
<proteinExistence type="predicted"/>
<dbReference type="PROSITE" id="PS50097">
    <property type="entry name" value="BTB"/>
    <property type="match status" value="1"/>
</dbReference>
<evidence type="ECO:0000313" key="4">
    <source>
        <dbReference type="Proteomes" id="UP000288859"/>
    </source>
</evidence>
<dbReference type="PANTHER" id="PTHR47843">
    <property type="entry name" value="BTB DOMAIN-CONTAINING PROTEIN-RELATED"/>
    <property type="match status" value="1"/>
</dbReference>
<dbReference type="InterPro" id="IPR011333">
    <property type="entry name" value="SKP1/BTB/POZ_sf"/>
</dbReference>
<dbReference type="VEuPathDB" id="FungiDB:PV10_02298"/>
<evidence type="ECO:0000259" key="2">
    <source>
        <dbReference type="PROSITE" id="PS50097"/>
    </source>
</evidence>
<organism evidence="3 4">
    <name type="scientific">Exophiala mesophila</name>
    <name type="common">Black yeast-like fungus</name>
    <dbReference type="NCBI Taxonomy" id="212818"/>
    <lineage>
        <taxon>Eukaryota</taxon>
        <taxon>Fungi</taxon>
        <taxon>Dikarya</taxon>
        <taxon>Ascomycota</taxon>
        <taxon>Pezizomycotina</taxon>
        <taxon>Eurotiomycetes</taxon>
        <taxon>Chaetothyriomycetidae</taxon>
        <taxon>Chaetothyriales</taxon>
        <taxon>Herpotrichiellaceae</taxon>
        <taxon>Exophiala</taxon>
    </lineage>
</organism>
<evidence type="ECO:0000313" key="3">
    <source>
        <dbReference type="EMBL" id="RVX68561.1"/>
    </source>
</evidence>
<protein>
    <recommendedName>
        <fullName evidence="2">BTB domain-containing protein</fullName>
    </recommendedName>
</protein>
<dbReference type="Gene3D" id="3.30.710.10">
    <property type="entry name" value="Potassium Channel Kv1.1, Chain A"/>
    <property type="match status" value="1"/>
</dbReference>
<dbReference type="OrthoDB" id="4117254at2759"/>
<feature type="compositionally biased region" description="Basic and acidic residues" evidence="1">
    <location>
        <begin position="303"/>
        <end position="318"/>
    </location>
</feature>
<feature type="region of interest" description="Disordered" evidence="1">
    <location>
        <begin position="189"/>
        <end position="221"/>
    </location>
</feature>
<sequence>MDSDLSTFRSSLIREVQPDFTITVGSYQWKVHAKKLQKSSFFQKLIDNKPVPGNQNVVLQDEEPLLIGYLVLWLYTGEYSECTTLDIQDIMKNGKIMSPGSPLLGTPTGSIRPCSQEDDDDEWDPPVALHAKMFLLAEKFGIGDLVKKATDDFRAELIWNHDNVFIPSLQELFGGSGYGAVKSPSTPILLPKSSSMPSTPPLSSPDGDSDRDGKSNGVYGSAPLPGSEMFDLLASTASIPTLLSKNLDKPDFEKVMVENPAFQFEVLRRVSLELDNCKLEIESTPPRPTPVKTPRKRKAPSKSVERQEPKSKKTKTEAAVDEESGQ</sequence>
<comment type="caution">
    <text evidence="3">The sequence shown here is derived from an EMBL/GenBank/DDBJ whole genome shotgun (WGS) entry which is preliminary data.</text>
</comment>
<feature type="domain" description="BTB" evidence="2">
    <location>
        <begin position="18"/>
        <end position="83"/>
    </location>
</feature>
<accession>A0A438MXT6</accession>
<feature type="region of interest" description="Disordered" evidence="1">
    <location>
        <begin position="279"/>
        <end position="326"/>
    </location>
</feature>
<dbReference type="SUPFAM" id="SSF54695">
    <property type="entry name" value="POZ domain"/>
    <property type="match status" value="1"/>
</dbReference>
<reference evidence="3 4" key="1">
    <citation type="submission" date="2017-03" db="EMBL/GenBank/DDBJ databases">
        <title>Genomes of endolithic fungi from Antarctica.</title>
        <authorList>
            <person name="Coleine C."/>
            <person name="Masonjones S."/>
            <person name="Stajich J.E."/>
        </authorList>
    </citation>
    <scope>NUCLEOTIDE SEQUENCE [LARGE SCALE GENOMIC DNA]</scope>
    <source>
        <strain evidence="3 4">CCFEE 6314</strain>
    </source>
</reference>
<gene>
    <name evidence="3" type="ORF">B0A52_07985</name>
</gene>
<dbReference type="AlphaFoldDB" id="A0A438MXT6"/>
<dbReference type="EMBL" id="NAJM01000037">
    <property type="protein sequence ID" value="RVX68561.1"/>
    <property type="molecule type" value="Genomic_DNA"/>
</dbReference>
<dbReference type="InterPro" id="IPR000210">
    <property type="entry name" value="BTB/POZ_dom"/>
</dbReference>
<evidence type="ECO:0000256" key="1">
    <source>
        <dbReference type="SAM" id="MobiDB-lite"/>
    </source>
</evidence>
<dbReference type="Proteomes" id="UP000288859">
    <property type="component" value="Unassembled WGS sequence"/>
</dbReference>